<dbReference type="Proteomes" id="UP000612956">
    <property type="component" value="Unassembled WGS sequence"/>
</dbReference>
<dbReference type="GO" id="GO:0097367">
    <property type="term" value="F:carbohydrate derivative binding"/>
    <property type="evidence" value="ECO:0007669"/>
    <property type="project" value="InterPro"/>
</dbReference>
<comment type="caution">
    <text evidence="1">The sequence shown here is derived from an EMBL/GenBank/DDBJ whole genome shotgun (WGS) entry which is preliminary data.</text>
</comment>
<evidence type="ECO:0000313" key="1">
    <source>
        <dbReference type="EMBL" id="GGK46449.1"/>
    </source>
</evidence>
<reference evidence="1" key="1">
    <citation type="journal article" date="2014" name="Int. J. Syst. Evol. Microbiol.">
        <title>Complete genome sequence of Corynebacterium casei LMG S-19264T (=DSM 44701T), isolated from a smear-ripened cheese.</title>
        <authorList>
            <consortium name="US DOE Joint Genome Institute (JGI-PGF)"/>
            <person name="Walter F."/>
            <person name="Albersmeier A."/>
            <person name="Kalinowski J."/>
            <person name="Ruckert C."/>
        </authorList>
    </citation>
    <scope>NUCLEOTIDE SEQUENCE</scope>
    <source>
        <strain evidence="1">CGMCC 4.7278</strain>
    </source>
</reference>
<dbReference type="AlphaFoldDB" id="A0A917QEC5"/>
<reference evidence="1" key="2">
    <citation type="submission" date="2020-09" db="EMBL/GenBank/DDBJ databases">
        <authorList>
            <person name="Sun Q."/>
            <person name="Zhou Y."/>
        </authorList>
    </citation>
    <scope>NUCLEOTIDE SEQUENCE</scope>
    <source>
        <strain evidence="1">CGMCC 4.7278</strain>
    </source>
</reference>
<protein>
    <submittedName>
        <fullName evidence="1">TobH protein</fullName>
    </submittedName>
</protein>
<proteinExistence type="predicted"/>
<dbReference type="InterPro" id="IPR046348">
    <property type="entry name" value="SIS_dom_sf"/>
</dbReference>
<gene>
    <name evidence="1" type="ORF">GCM10011591_17340</name>
</gene>
<dbReference type="SUPFAM" id="SSF53697">
    <property type="entry name" value="SIS domain"/>
    <property type="match status" value="1"/>
</dbReference>
<evidence type="ECO:0000313" key="2">
    <source>
        <dbReference type="Proteomes" id="UP000612956"/>
    </source>
</evidence>
<sequence>MDAPMIAGTPVFDLDDAASLEAADTGALLRSAASAGAQVRATAAAVAEARLAERLGDLRPRSLVVVTGSGRAPRAAELLIAALGERAGLPVVAVTGLPPWVGPLDVVLVAGDDAGDQRLVDAVDRGLRRGAEVVVAVPNEGPMRAVAAGRAIVLEPRVPVREHNRLLRFVAVGVAVLAAVDAGRSGPHVPDLTELADVLDAEALRDGPQNEVFHNPAKTLATRMQGRGIVLAGDSLAAVELAEHAAEVLLQAAGTIATAADLSDVIASRGRLVAAAGTPSPDFDPLFHDEELDGPIPVERVRIFTFSVARDRALARRRLAVFGGADAGVVDADLVHADVDVLQTDLIEPGAVPTAAPEATAGGGAVSEIEQLAVLTVRLEMAAAYLAITGSRGASPAATPDRYDDGGRY</sequence>
<dbReference type="EMBL" id="BMMW01000002">
    <property type="protein sequence ID" value="GGK46449.1"/>
    <property type="molecule type" value="Genomic_DNA"/>
</dbReference>
<name>A0A917QEC5_9NOCA</name>
<keyword evidence="2" id="KW-1185">Reference proteome</keyword>
<organism evidence="1 2">
    <name type="scientific">Nocardia camponoti</name>
    <dbReference type="NCBI Taxonomy" id="1616106"/>
    <lineage>
        <taxon>Bacteria</taxon>
        <taxon>Bacillati</taxon>
        <taxon>Actinomycetota</taxon>
        <taxon>Actinomycetes</taxon>
        <taxon>Mycobacteriales</taxon>
        <taxon>Nocardiaceae</taxon>
        <taxon>Nocardia</taxon>
    </lineage>
</organism>
<dbReference type="GO" id="GO:1901135">
    <property type="term" value="P:carbohydrate derivative metabolic process"/>
    <property type="evidence" value="ECO:0007669"/>
    <property type="project" value="InterPro"/>
</dbReference>
<accession>A0A917QEC5</accession>